<evidence type="ECO:0000313" key="3">
    <source>
        <dbReference type="EMBL" id="CAL4804438.1"/>
    </source>
</evidence>
<dbReference type="EMBL" id="CAMXCT030006622">
    <property type="protein sequence ID" value="CAL4804438.1"/>
    <property type="molecule type" value="Genomic_DNA"/>
</dbReference>
<comment type="caution">
    <text evidence="2">The sequence shown here is derived from an EMBL/GenBank/DDBJ whole genome shotgun (WGS) entry which is preliminary data.</text>
</comment>
<name>A0A9P1GKD2_9DINO</name>
<protein>
    <submittedName>
        <fullName evidence="2">Uncharacterized protein</fullName>
    </submittedName>
</protein>
<feature type="compositionally biased region" description="Basic and acidic residues" evidence="1">
    <location>
        <begin position="337"/>
        <end position="348"/>
    </location>
</feature>
<sequence>MEIWVPQVPTAKTIHIDHIRDEVRTFRSNQGWVDDEDAAIKSLYDIMASWPVLKKPRTQSQESMANTDEPADVGQDLPGEPPCLSDDYGETVLAESLGVVPVAHPVEPMPDSQIPPDTFMANEDAVGSGEVALEMEYGDSQVPDNLNHGDHAPLADTLIDSQPMSSGESCSPAITPTEMEVTPKASDVIEVVASPDRPITTTVTDPLPSAGKYSPEDLAALQEKIKMVKKRLEQQKVQSSARPLQARQVATDAQVVDVEGGMDNTAKDVGEGDQKTGDEDLFHANEVVTRKDQFDERNALNAEAKKRSKETEGGEGLDDEEGDEEPKPKTRSKGGKTKAEKQKAAREKAKAKKAAKAEKEKQKKKAAAEKKKAAKEAKAAKIKAAKEAKATKAKAKAVAKKGKNAGSKRRKNQETKDEESEPLPESHEEVPAPAAPAMPEQDPAHDRPAVEAPADDPEVASNQAVHGGDGDDEVGGEAGGRKSFARRYRPERSDPAARFDAIKDNFNLHLKHLLNKVFVVIILLIGYLDVVDMTKNEYDVLELYAGQQRLVKLAKGLKMKTAAMDRDFDTLGDNKSKNNAMDMNTSGGFVLSCVMVLRAKWGAFLGLLGVVCSTFVSISRLYPAKFVGKILEYKNKFFETMPELPDPQVDEEPSVLELLLSMPTGDCWDDAELWTVYEYCRGSRHLQLPPAYRAVLFQLEGSNRAMSEMPDPDPEAMQAELERLEALERQMREAQEAQAGQDEVPPSPPPPRAAAELGSGGAGPTEFANPEDETQPGQLHGVESLDESRKSHMTGGQSVDEHPAPSPMKPVPPPGHLETIFGTPSSQVDGLGCLNARDGGYPNFKRPADDVDDPELYVAMSVPPEVLSEKAIYMRINRVFKRRQDGTYILDDKWNKAWSDVDGGGRDEIYSMFEKVGYQRDRFIKRCKAITERISEEASEIEGEWLTVADMQKMEFSETKIKGVMRYCETRLSKYGEGMMYWTEIRSRGKTKRHISREISEWEEEVGKDSGHDVPTDAPELEWGFMEGNQQEQTPAAPGLLLDKATEEADTAPVQVESEDVKREMDKLQFPQVEGDTAPSALVPKACGSIQKQVGKLEAMMETCKSVGRLTPLQERMQNKIKQAMDALVHHDEQLMDMHGEGILEGGYTRATRLPASDGKDKPPKAPKIPKAAAKKAAAAKPGGRRLTAVEVAFVAKGQRENTLPERFIDNLADSLGDGVRVSTFVASFLESPFPFVACQGHKVFSEHQGRLDRVVPLILHGDEGKSPGLRSFTKAFFNMNSGVSSPLTSHLAALAAQ</sequence>
<evidence type="ECO:0000313" key="4">
    <source>
        <dbReference type="Proteomes" id="UP001152797"/>
    </source>
</evidence>
<feature type="compositionally biased region" description="Basic and acidic residues" evidence="1">
    <location>
        <begin position="355"/>
        <end position="390"/>
    </location>
</feature>
<feature type="compositionally biased region" description="Basic residues" evidence="1">
    <location>
        <begin position="391"/>
        <end position="411"/>
    </location>
</feature>
<evidence type="ECO:0000256" key="1">
    <source>
        <dbReference type="SAM" id="MobiDB-lite"/>
    </source>
</evidence>
<gene>
    <name evidence="2" type="ORF">C1SCF055_LOCUS41798</name>
</gene>
<dbReference type="EMBL" id="CAMXCT010006622">
    <property type="protein sequence ID" value="CAI4017126.1"/>
    <property type="molecule type" value="Genomic_DNA"/>
</dbReference>
<feature type="region of interest" description="Disordered" evidence="1">
    <location>
        <begin position="55"/>
        <end position="79"/>
    </location>
</feature>
<feature type="region of interest" description="Disordered" evidence="1">
    <location>
        <begin position="732"/>
        <end position="819"/>
    </location>
</feature>
<feature type="region of interest" description="Disordered" evidence="1">
    <location>
        <begin position="255"/>
        <end position="489"/>
    </location>
</feature>
<feature type="compositionally biased region" description="Pro residues" evidence="1">
    <location>
        <begin position="804"/>
        <end position="815"/>
    </location>
</feature>
<feature type="compositionally biased region" description="Acidic residues" evidence="1">
    <location>
        <begin position="313"/>
        <end position="324"/>
    </location>
</feature>
<dbReference type="Proteomes" id="UP001152797">
    <property type="component" value="Unassembled WGS sequence"/>
</dbReference>
<feature type="compositionally biased region" description="Low complexity" evidence="1">
    <location>
        <begin position="431"/>
        <end position="441"/>
    </location>
</feature>
<dbReference type="EMBL" id="CAMXCT020006622">
    <property type="protein sequence ID" value="CAL1170501.1"/>
    <property type="molecule type" value="Genomic_DNA"/>
</dbReference>
<keyword evidence="4" id="KW-1185">Reference proteome</keyword>
<proteinExistence type="predicted"/>
<reference evidence="2" key="1">
    <citation type="submission" date="2022-10" db="EMBL/GenBank/DDBJ databases">
        <authorList>
            <person name="Chen Y."/>
            <person name="Dougan E. K."/>
            <person name="Chan C."/>
            <person name="Rhodes N."/>
            <person name="Thang M."/>
        </authorList>
    </citation>
    <scope>NUCLEOTIDE SEQUENCE</scope>
</reference>
<feature type="compositionally biased region" description="Basic and acidic residues" evidence="1">
    <location>
        <begin position="265"/>
        <end position="312"/>
    </location>
</feature>
<reference evidence="3 4" key="2">
    <citation type="submission" date="2024-05" db="EMBL/GenBank/DDBJ databases">
        <authorList>
            <person name="Chen Y."/>
            <person name="Shah S."/>
            <person name="Dougan E. K."/>
            <person name="Thang M."/>
            <person name="Chan C."/>
        </authorList>
    </citation>
    <scope>NUCLEOTIDE SEQUENCE [LARGE SCALE GENOMIC DNA]</scope>
</reference>
<evidence type="ECO:0000313" key="2">
    <source>
        <dbReference type="EMBL" id="CAI4017126.1"/>
    </source>
</evidence>
<accession>A0A9P1GKD2</accession>
<organism evidence="2">
    <name type="scientific">Cladocopium goreaui</name>
    <dbReference type="NCBI Taxonomy" id="2562237"/>
    <lineage>
        <taxon>Eukaryota</taxon>
        <taxon>Sar</taxon>
        <taxon>Alveolata</taxon>
        <taxon>Dinophyceae</taxon>
        <taxon>Suessiales</taxon>
        <taxon>Symbiodiniaceae</taxon>
        <taxon>Cladocopium</taxon>
    </lineage>
</organism>
<feature type="non-terminal residue" evidence="2">
    <location>
        <position position="1298"/>
    </location>
</feature>